<dbReference type="EMBL" id="CM044708">
    <property type="protein sequence ID" value="KAI5650864.1"/>
    <property type="molecule type" value="Genomic_DNA"/>
</dbReference>
<sequence>MGKTKSDSDSKSQLVLQICNISNQRISSCVHRRHPFSVQSPLIDWYLVLQVDENAGIDAIRKQYLRLVLQLHPDKNEHPKAEFAFKVVSEAYACLSDNARRADFDMVRKNSSCVECSSNSSSRTSNVKCRGKSASEKQRNDRILQRMKDLRERFVEEANVIENCLKANAASRKELPTFNPTDYVHHGYPHHSANFRRFNSRKYVIHDSCTNGVIR</sequence>
<evidence type="ECO:0000313" key="2">
    <source>
        <dbReference type="Proteomes" id="UP001060085"/>
    </source>
</evidence>
<dbReference type="Proteomes" id="UP001060085">
    <property type="component" value="Linkage Group LG08"/>
</dbReference>
<evidence type="ECO:0000313" key="1">
    <source>
        <dbReference type="EMBL" id="KAI5650864.1"/>
    </source>
</evidence>
<proteinExistence type="predicted"/>
<keyword evidence="2" id="KW-1185">Reference proteome</keyword>
<gene>
    <name evidence="1" type="ORF">M9H77_36869</name>
</gene>
<comment type="caution">
    <text evidence="1">The sequence shown here is derived from an EMBL/GenBank/DDBJ whole genome shotgun (WGS) entry which is preliminary data.</text>
</comment>
<accession>A0ACB9ZUW3</accession>
<name>A0ACB9ZUW3_CATRO</name>
<reference evidence="2" key="1">
    <citation type="journal article" date="2023" name="Nat. Plants">
        <title>Single-cell RNA sequencing provides a high-resolution roadmap for understanding the multicellular compartmentation of specialized metabolism.</title>
        <authorList>
            <person name="Sun S."/>
            <person name="Shen X."/>
            <person name="Li Y."/>
            <person name="Li Y."/>
            <person name="Wang S."/>
            <person name="Li R."/>
            <person name="Zhang H."/>
            <person name="Shen G."/>
            <person name="Guo B."/>
            <person name="Wei J."/>
            <person name="Xu J."/>
            <person name="St-Pierre B."/>
            <person name="Chen S."/>
            <person name="Sun C."/>
        </authorList>
    </citation>
    <scope>NUCLEOTIDE SEQUENCE [LARGE SCALE GENOMIC DNA]</scope>
</reference>
<organism evidence="1 2">
    <name type="scientific">Catharanthus roseus</name>
    <name type="common">Madagascar periwinkle</name>
    <name type="synonym">Vinca rosea</name>
    <dbReference type="NCBI Taxonomy" id="4058"/>
    <lineage>
        <taxon>Eukaryota</taxon>
        <taxon>Viridiplantae</taxon>
        <taxon>Streptophyta</taxon>
        <taxon>Embryophyta</taxon>
        <taxon>Tracheophyta</taxon>
        <taxon>Spermatophyta</taxon>
        <taxon>Magnoliopsida</taxon>
        <taxon>eudicotyledons</taxon>
        <taxon>Gunneridae</taxon>
        <taxon>Pentapetalae</taxon>
        <taxon>asterids</taxon>
        <taxon>lamiids</taxon>
        <taxon>Gentianales</taxon>
        <taxon>Apocynaceae</taxon>
        <taxon>Rauvolfioideae</taxon>
        <taxon>Vinceae</taxon>
        <taxon>Catharanthinae</taxon>
        <taxon>Catharanthus</taxon>
    </lineage>
</organism>
<protein>
    <submittedName>
        <fullName evidence="1">Uncharacterized protein</fullName>
    </submittedName>
</protein>